<dbReference type="AlphaFoldDB" id="A0A066ZWP3"/>
<evidence type="ECO:0000256" key="9">
    <source>
        <dbReference type="ARBA" id="ARBA00024386"/>
    </source>
</evidence>
<dbReference type="PIRSF" id="PIRSF000857">
    <property type="entry name" value="PAPS_reductase"/>
    <property type="match status" value="1"/>
</dbReference>
<dbReference type="GO" id="GO:0005737">
    <property type="term" value="C:cytoplasm"/>
    <property type="evidence" value="ECO:0007669"/>
    <property type="project" value="UniProtKB-SubCell"/>
</dbReference>
<evidence type="ECO:0000313" key="16">
    <source>
        <dbReference type="EMBL" id="KDN94766.1"/>
    </source>
</evidence>
<comment type="caution">
    <text evidence="16">The sequence shown here is derived from an EMBL/GenBank/DDBJ whole genome shotgun (WGS) entry which is preliminary data.</text>
</comment>
<evidence type="ECO:0000256" key="14">
    <source>
        <dbReference type="HAMAP-Rule" id="MF_00063"/>
    </source>
</evidence>
<keyword evidence="17" id="KW-1185">Reference proteome</keyword>
<comment type="function">
    <text evidence="7 14">Catalyzes the formation of sulfite from adenosine 5'-phosphosulfate (APS) using thioredoxin as an electron donor.</text>
</comment>
<feature type="domain" description="Phosphoadenosine phosphosulphate reductase" evidence="15">
    <location>
        <begin position="32"/>
        <end position="207"/>
    </location>
</feature>
<feature type="binding site" evidence="14">
    <location>
        <position position="201"/>
    </location>
    <ligand>
        <name>[4Fe-4S] cluster</name>
        <dbReference type="ChEBI" id="CHEBI:49883"/>
    </ligand>
</feature>
<evidence type="ECO:0000256" key="11">
    <source>
        <dbReference type="ARBA" id="ARBA00030894"/>
    </source>
</evidence>
<comment type="similarity">
    <text evidence="1 14">Belongs to the PAPS reductase family. CysH subfamily.</text>
</comment>
<dbReference type="GO" id="GO:0004604">
    <property type="term" value="F:phosphoadenylyl-sulfate reductase (thioredoxin) activity"/>
    <property type="evidence" value="ECO:0007669"/>
    <property type="project" value="UniProtKB-UniRule"/>
</dbReference>
<evidence type="ECO:0000313" key="17">
    <source>
        <dbReference type="Proteomes" id="UP000027341"/>
    </source>
</evidence>
<feature type="binding site" evidence="14">
    <location>
        <position position="204"/>
    </location>
    <ligand>
        <name>[4Fe-4S] cluster</name>
        <dbReference type="ChEBI" id="CHEBI:49883"/>
    </ligand>
</feature>
<evidence type="ECO:0000256" key="10">
    <source>
        <dbReference type="ARBA" id="ARBA00029514"/>
    </source>
</evidence>
<dbReference type="GO" id="GO:0043866">
    <property type="term" value="F:adenylyl-sulfate reductase (thioredoxin) activity"/>
    <property type="evidence" value="ECO:0007669"/>
    <property type="project" value="UniProtKB-EC"/>
</dbReference>
<evidence type="ECO:0000256" key="7">
    <source>
        <dbReference type="ARBA" id="ARBA00024298"/>
    </source>
</evidence>
<dbReference type="InterPro" id="IPR011798">
    <property type="entry name" value="APS_reductase"/>
</dbReference>
<accession>A0A066ZWP3</accession>
<feature type="binding site" evidence="14">
    <location>
        <position position="119"/>
    </location>
    <ligand>
        <name>[4Fe-4S] cluster</name>
        <dbReference type="ChEBI" id="CHEBI:49883"/>
    </ligand>
</feature>
<dbReference type="Pfam" id="PF01507">
    <property type="entry name" value="PAPS_reduct"/>
    <property type="match status" value="1"/>
</dbReference>
<evidence type="ECO:0000256" key="12">
    <source>
        <dbReference type="ARBA" id="ARBA00032041"/>
    </source>
</evidence>
<proteinExistence type="inferred from homology"/>
<dbReference type="InterPro" id="IPR004511">
    <property type="entry name" value="PAPS/APS_Rdtase"/>
</dbReference>
<dbReference type="InterPro" id="IPR002500">
    <property type="entry name" value="PAPS_reduct_dom"/>
</dbReference>
<evidence type="ECO:0000256" key="3">
    <source>
        <dbReference type="ARBA" id="ARBA00022723"/>
    </source>
</evidence>
<dbReference type="GO" id="GO:0070814">
    <property type="term" value="P:hydrogen sulfide biosynthetic process"/>
    <property type="evidence" value="ECO:0007669"/>
    <property type="project" value="UniProtKB-UniRule"/>
</dbReference>
<dbReference type="EMBL" id="JMIU01000001">
    <property type="protein sequence ID" value="KDN94766.1"/>
    <property type="molecule type" value="Genomic_DNA"/>
</dbReference>
<keyword evidence="6 14" id="KW-0411">Iron-sulfur</keyword>
<dbReference type="STRING" id="28885.EI16_00145"/>
<keyword evidence="2 14" id="KW-0963">Cytoplasm</keyword>
<dbReference type="Gene3D" id="3.40.50.620">
    <property type="entry name" value="HUPs"/>
    <property type="match status" value="1"/>
</dbReference>
<feature type="binding site" evidence="14">
    <location>
        <position position="118"/>
    </location>
    <ligand>
        <name>[4Fe-4S] cluster</name>
        <dbReference type="ChEBI" id="CHEBI:49883"/>
    </ligand>
</feature>
<dbReference type="EC" id="1.8.4.10" evidence="9 14"/>
<evidence type="ECO:0000256" key="5">
    <source>
        <dbReference type="ARBA" id="ARBA00023004"/>
    </source>
</evidence>
<comment type="pathway">
    <text evidence="8 14">Sulfur metabolism; hydrogen sulfide biosynthesis; sulfite from sulfate.</text>
</comment>
<dbReference type="GO" id="GO:0019344">
    <property type="term" value="P:cysteine biosynthetic process"/>
    <property type="evidence" value="ECO:0007669"/>
    <property type="project" value="InterPro"/>
</dbReference>
<organism evidence="16 17">
    <name type="scientific">Hydrogenovibrio marinus</name>
    <dbReference type="NCBI Taxonomy" id="28885"/>
    <lineage>
        <taxon>Bacteria</taxon>
        <taxon>Pseudomonadati</taxon>
        <taxon>Pseudomonadota</taxon>
        <taxon>Gammaproteobacteria</taxon>
        <taxon>Thiotrichales</taxon>
        <taxon>Piscirickettsiaceae</taxon>
        <taxon>Hydrogenovibrio</taxon>
    </lineage>
</organism>
<dbReference type="PANTHER" id="PTHR46482:SF9">
    <property type="entry name" value="5'-ADENYLYLSULFATE REDUCTASE 1, CHLOROPLASTIC"/>
    <property type="match status" value="1"/>
</dbReference>
<comment type="catalytic activity">
    <reaction evidence="13 14">
        <text>[thioredoxin]-disulfide + sulfite + AMP + 2 H(+) = adenosine 5'-phosphosulfate + [thioredoxin]-dithiol</text>
        <dbReference type="Rhea" id="RHEA:21976"/>
        <dbReference type="Rhea" id="RHEA-COMP:10698"/>
        <dbReference type="Rhea" id="RHEA-COMP:10700"/>
        <dbReference type="ChEBI" id="CHEBI:15378"/>
        <dbReference type="ChEBI" id="CHEBI:17359"/>
        <dbReference type="ChEBI" id="CHEBI:29950"/>
        <dbReference type="ChEBI" id="CHEBI:50058"/>
        <dbReference type="ChEBI" id="CHEBI:58243"/>
        <dbReference type="ChEBI" id="CHEBI:456215"/>
        <dbReference type="EC" id="1.8.4.10"/>
    </reaction>
</comment>
<evidence type="ECO:0000259" key="15">
    <source>
        <dbReference type="Pfam" id="PF01507"/>
    </source>
</evidence>
<sequence length="243" mass="27777">MFKELKQALEVLDPYDIEGYLTQLCRLTEGQKIVFSSSLGLEDQLITHVISRCELPVEVFTLDTGRLFAETEALIATTEAHYQRRILRFAPQPDAVKSYEEAHGINGFYHSVENRKLCCHIRKVEPLNRALNGAAIWITGLRSGQSSFRQGVPLLEEDSEHGLIKFNPLLAWTSQQVRAYIDAKGIPYNPLHDKGFPSIGCEPCTRAIKPGENERAGRWWWERQNALHQECGLHLHEERIDKK</sequence>
<evidence type="ECO:0000256" key="6">
    <source>
        <dbReference type="ARBA" id="ARBA00023014"/>
    </source>
</evidence>
<feature type="active site" description="Nucleophile; cysteine thiosulfonate intermediate" evidence="14">
    <location>
        <position position="231"/>
    </location>
</feature>
<name>A0A066ZWP3_HYDMR</name>
<evidence type="ECO:0000256" key="4">
    <source>
        <dbReference type="ARBA" id="ARBA00023002"/>
    </source>
</evidence>
<dbReference type="InterPro" id="IPR014729">
    <property type="entry name" value="Rossmann-like_a/b/a_fold"/>
</dbReference>
<keyword evidence="4 14" id="KW-0560">Oxidoreductase</keyword>
<evidence type="ECO:0000256" key="8">
    <source>
        <dbReference type="ARBA" id="ARBA00024327"/>
    </source>
</evidence>
<comment type="cofactor">
    <cofactor evidence="14">
        <name>[4Fe-4S] cluster</name>
        <dbReference type="ChEBI" id="CHEBI:49883"/>
    </cofactor>
    <text evidence="14">Binds 1 [4Fe-4S] cluster per subunit.</text>
</comment>
<dbReference type="SUPFAM" id="SSF52402">
    <property type="entry name" value="Adenine nucleotide alpha hydrolases-like"/>
    <property type="match status" value="1"/>
</dbReference>
<dbReference type="PANTHER" id="PTHR46482">
    <property type="entry name" value="5'-ADENYLYLSULFATE REDUCTASE 3, CHLOROPLASTIC"/>
    <property type="match status" value="1"/>
</dbReference>
<protein>
    <recommendedName>
        <fullName evidence="10 14">Adenosine 5'-phosphosulfate reductase</fullName>
        <shortName evidence="14">APS reductase</shortName>
        <ecNumber evidence="9 14">1.8.4.10</ecNumber>
    </recommendedName>
    <alternativeName>
        <fullName evidence="12 14">5'-adenylylsulfate reductase</fullName>
    </alternativeName>
    <alternativeName>
        <fullName evidence="11 14">Thioredoxin-dependent 5'-adenylylsulfate reductase</fullName>
    </alternativeName>
</protein>
<dbReference type="NCBIfam" id="NF002537">
    <property type="entry name" value="PRK02090.1"/>
    <property type="match status" value="1"/>
</dbReference>
<dbReference type="GO" id="GO:0019379">
    <property type="term" value="P:sulfate assimilation, phosphoadenylyl sulfate reduction by phosphoadenylyl-sulfate reductase (thioredoxin)"/>
    <property type="evidence" value="ECO:0007669"/>
    <property type="project" value="UniProtKB-UniRule"/>
</dbReference>
<reference evidence="16 17" key="1">
    <citation type="submission" date="2014-04" db="EMBL/GenBank/DDBJ databases">
        <title>Draft genome sequence of Hydrogenovibrio marinus MH-110, a model organism for aerobic H2 metabolism.</title>
        <authorList>
            <person name="Cha H.J."/>
            <person name="Jo B.H."/>
            <person name="Hwang B.H."/>
        </authorList>
    </citation>
    <scope>NUCLEOTIDE SEQUENCE [LARGE SCALE GENOMIC DNA]</scope>
    <source>
        <strain evidence="16 17">MH-110</strain>
    </source>
</reference>
<evidence type="ECO:0000256" key="1">
    <source>
        <dbReference type="ARBA" id="ARBA00009732"/>
    </source>
</evidence>
<dbReference type="Proteomes" id="UP000027341">
    <property type="component" value="Unassembled WGS sequence"/>
</dbReference>
<keyword evidence="3 14" id="KW-0479">Metal-binding</keyword>
<dbReference type="RefSeq" id="WP_029908202.1">
    <property type="nucleotide sequence ID" value="NZ_AP020335.1"/>
</dbReference>
<comment type="subcellular location">
    <subcellularLocation>
        <location evidence="14">Cytoplasm</location>
    </subcellularLocation>
</comment>
<dbReference type="GO" id="GO:0051539">
    <property type="term" value="F:4 iron, 4 sulfur cluster binding"/>
    <property type="evidence" value="ECO:0007669"/>
    <property type="project" value="UniProtKB-UniRule"/>
</dbReference>
<dbReference type="CDD" id="cd23945">
    <property type="entry name" value="PAPS_reductase"/>
    <property type="match status" value="1"/>
</dbReference>
<evidence type="ECO:0000256" key="2">
    <source>
        <dbReference type="ARBA" id="ARBA00022490"/>
    </source>
</evidence>
<dbReference type="GO" id="GO:0046872">
    <property type="term" value="F:metal ion binding"/>
    <property type="evidence" value="ECO:0007669"/>
    <property type="project" value="UniProtKB-KW"/>
</dbReference>
<keyword evidence="5 14" id="KW-0408">Iron</keyword>
<dbReference type="HAMAP" id="MF_00063">
    <property type="entry name" value="CysH"/>
    <property type="match status" value="1"/>
</dbReference>
<evidence type="ECO:0000256" key="13">
    <source>
        <dbReference type="ARBA" id="ARBA00048441"/>
    </source>
</evidence>
<gene>
    <name evidence="14" type="primary">cysH</name>
    <name evidence="16" type="ORF">EI16_00145</name>
</gene>
<dbReference type="NCBIfam" id="TIGR02055">
    <property type="entry name" value="APS_reductase"/>
    <property type="match status" value="1"/>
</dbReference>